<keyword evidence="1" id="KW-1133">Transmembrane helix</keyword>
<feature type="non-terminal residue" evidence="2">
    <location>
        <position position="1"/>
    </location>
</feature>
<keyword evidence="1" id="KW-0812">Transmembrane</keyword>
<feature type="transmembrane region" description="Helical" evidence="1">
    <location>
        <begin position="50"/>
        <end position="70"/>
    </location>
</feature>
<dbReference type="EMBL" id="HACA01017288">
    <property type="protein sequence ID" value="CDW34649.1"/>
    <property type="molecule type" value="Transcribed_RNA"/>
</dbReference>
<accession>A0A0K2U8T7</accession>
<evidence type="ECO:0000313" key="2">
    <source>
        <dbReference type="EMBL" id="CDW34649.1"/>
    </source>
</evidence>
<sequence length="75" mass="8998">CCCNCSCFQNIRHYLLNNKSCIITKSRRISISQQNYWKCKQIPVELLNPIVNFFFFFCTLYVFSSTFYLYQGKNI</sequence>
<reference evidence="2" key="1">
    <citation type="submission" date="2014-05" db="EMBL/GenBank/DDBJ databases">
        <authorList>
            <person name="Chronopoulou M."/>
        </authorList>
    </citation>
    <scope>NUCLEOTIDE SEQUENCE</scope>
    <source>
        <tissue evidence="2">Whole organism</tissue>
    </source>
</reference>
<evidence type="ECO:0000256" key="1">
    <source>
        <dbReference type="SAM" id="Phobius"/>
    </source>
</evidence>
<dbReference type="AlphaFoldDB" id="A0A0K2U8T7"/>
<protein>
    <submittedName>
        <fullName evidence="2">Uncharacterized protein</fullName>
    </submittedName>
</protein>
<proteinExistence type="predicted"/>
<name>A0A0K2U8T7_LEPSM</name>
<keyword evidence="1" id="KW-0472">Membrane</keyword>
<organism evidence="2">
    <name type="scientific">Lepeophtheirus salmonis</name>
    <name type="common">Salmon louse</name>
    <name type="synonym">Caligus salmonis</name>
    <dbReference type="NCBI Taxonomy" id="72036"/>
    <lineage>
        <taxon>Eukaryota</taxon>
        <taxon>Metazoa</taxon>
        <taxon>Ecdysozoa</taxon>
        <taxon>Arthropoda</taxon>
        <taxon>Crustacea</taxon>
        <taxon>Multicrustacea</taxon>
        <taxon>Hexanauplia</taxon>
        <taxon>Copepoda</taxon>
        <taxon>Siphonostomatoida</taxon>
        <taxon>Caligidae</taxon>
        <taxon>Lepeophtheirus</taxon>
    </lineage>
</organism>